<evidence type="ECO:0000256" key="1">
    <source>
        <dbReference type="ARBA" id="ARBA00022741"/>
    </source>
</evidence>
<dbReference type="PANTHER" id="PTHR10887">
    <property type="entry name" value="DNA2/NAM7 HELICASE FAMILY"/>
    <property type="match status" value="1"/>
</dbReference>
<dbReference type="GO" id="GO:0005524">
    <property type="term" value="F:ATP binding"/>
    <property type="evidence" value="ECO:0007669"/>
    <property type="project" value="UniProtKB-KW"/>
</dbReference>
<evidence type="ECO:0000256" key="4">
    <source>
        <dbReference type="ARBA" id="ARBA00022840"/>
    </source>
</evidence>
<evidence type="ECO:0000256" key="5">
    <source>
        <dbReference type="SAM" id="Coils"/>
    </source>
</evidence>
<dbReference type="FunFam" id="3.40.50.300:FF:000326">
    <property type="entry name" value="P-loop containing nucleoside triphosphate hydrolase"/>
    <property type="match status" value="1"/>
</dbReference>
<keyword evidence="4" id="KW-0067">ATP-binding</keyword>
<feature type="compositionally biased region" description="Gly residues" evidence="6">
    <location>
        <begin position="1230"/>
        <end position="1239"/>
    </location>
</feature>
<feature type="region of interest" description="Disordered" evidence="6">
    <location>
        <begin position="1080"/>
        <end position="1334"/>
    </location>
</feature>
<gene>
    <name evidence="9" type="ORF">Vretifemale_15004</name>
    <name evidence="10" type="ORF">Vretimale_15638</name>
</gene>
<keyword evidence="2" id="KW-0378">Hydrolase</keyword>
<evidence type="ECO:0000313" key="11">
    <source>
        <dbReference type="Proteomes" id="UP000747110"/>
    </source>
</evidence>
<evidence type="ECO:0000256" key="3">
    <source>
        <dbReference type="ARBA" id="ARBA00022806"/>
    </source>
</evidence>
<proteinExistence type="predicted"/>
<dbReference type="GO" id="GO:0016787">
    <property type="term" value="F:hydrolase activity"/>
    <property type="evidence" value="ECO:0007669"/>
    <property type="project" value="UniProtKB-KW"/>
</dbReference>
<feature type="coiled-coil region" evidence="5">
    <location>
        <begin position="604"/>
        <end position="631"/>
    </location>
</feature>
<dbReference type="CDD" id="cd18042">
    <property type="entry name" value="DEXXQc_SETX"/>
    <property type="match status" value="1"/>
</dbReference>
<feature type="domain" description="DNA2/NAM7 helicase-like C-terminal" evidence="8">
    <location>
        <begin position="924"/>
        <end position="1030"/>
    </location>
</feature>
<evidence type="ECO:0000313" key="9">
    <source>
        <dbReference type="EMBL" id="GIL86771.1"/>
    </source>
</evidence>
<feature type="compositionally biased region" description="Low complexity" evidence="6">
    <location>
        <begin position="165"/>
        <end position="182"/>
    </location>
</feature>
<evidence type="ECO:0000259" key="7">
    <source>
        <dbReference type="Pfam" id="PF13086"/>
    </source>
</evidence>
<dbReference type="Proteomes" id="UP000747110">
    <property type="component" value="Unassembled WGS sequence"/>
</dbReference>
<feature type="compositionally biased region" description="Pro residues" evidence="6">
    <location>
        <begin position="1122"/>
        <end position="1134"/>
    </location>
</feature>
<dbReference type="GO" id="GO:0004386">
    <property type="term" value="F:helicase activity"/>
    <property type="evidence" value="ECO:0007669"/>
    <property type="project" value="UniProtKB-KW"/>
</dbReference>
<dbReference type="GO" id="GO:0005694">
    <property type="term" value="C:chromosome"/>
    <property type="evidence" value="ECO:0007669"/>
    <property type="project" value="UniProtKB-ARBA"/>
</dbReference>
<feature type="region of interest" description="Disordered" evidence="6">
    <location>
        <begin position="249"/>
        <end position="272"/>
    </location>
</feature>
<evidence type="ECO:0000313" key="10">
    <source>
        <dbReference type="EMBL" id="GIM12261.1"/>
    </source>
</evidence>
<dbReference type="InterPro" id="IPR047187">
    <property type="entry name" value="SF1_C_Upf1"/>
</dbReference>
<dbReference type="Proteomes" id="UP000722791">
    <property type="component" value="Unassembled WGS sequence"/>
</dbReference>
<dbReference type="SUPFAM" id="SSF52540">
    <property type="entry name" value="P-loop containing nucleoside triphosphate hydrolases"/>
    <property type="match status" value="1"/>
</dbReference>
<evidence type="ECO:0000256" key="2">
    <source>
        <dbReference type="ARBA" id="ARBA00022801"/>
    </source>
</evidence>
<dbReference type="InterPro" id="IPR041677">
    <property type="entry name" value="DNA2/NAM7_AAA_11"/>
</dbReference>
<sequence length="1334" mass="140612">MSRPSKKRTADEAAAAAQQGQGDLRLELDVITGSLWQPTCQALDPIPSKIPLVFDDDSHYRRTFEPLLMEEARGSLRAEFDEAMLASKGWPVFVTRCAPAKDGVFNLTLRPSDGGHAIVLREGAIVVLIRPVTDGQTGGGRGAQGQQQQQGGGPGPAGPGPGSLAAMARAAVSAGRWQQAGSGASGGGGTPPADTVSPMLAAMVRMRTRDAGQALEVAVRPCCGHQAHLEDGSPCNRALHMMFGSGVTTEADDGSPEMAAATANSADSKGRAGSPSGPLWLWLVPLTSLITNVRELRVLQRLGNILLLPELLRPQNFGVTGAAELPQVWPQDARHEAFYKHLYNQYDVPQREAIVAAAAHLATPEDLVEAEAQGIATGAAGPGSGAFRAQGAAEKVTRPLVPPITLVQGPPGTGKTHTVRGILNTWHSTMYHRHHTSWLRRAREILTRSCGRGGSSGGNMLDMYCSGNGIGNGGVGNLLDALSQAPLDAPKPRILVCAPSNAATDELLDRILTDGFYDFGGTSYRPNVVRVGAEEAPLSDAVKAVWTEAMINRYEAMGAEQWALAYKDCEARISNCNIYMASMATKMASKGSLATDADIAGQDLDRMAAELVRLNDHLSRAREEMARLDRMGDLATSAANRPPGYVLRRIREDLELSLMEEAEMVFTTLSSTGRTVFSRLSRGFDFVLIDEAAQASEIAALQPLMYGCRKLVMVGDPQQLPATLFSAAAKETLLERSLFERLAQAGMAVKMLSVQYRMHPEIRNFPSSYFYSNRLQDGESVLRAAQQPPAYYTTDLLKPYVVYDVCNGREYLQGRSRSNEAEAEMALGLFMELLATVRGDPLVGAAAADAAATVAASGGGRALREPTPPAGRGSGAAGNSAGSGGAGAVPETARGPSVESSMGAWGDAGGTATAGAVAAQQAFSFLERYTGNVTVGIITPYRAQRELIRRKFVEVLGPGVLDAVRIETVDSFQGKQLDVIILSCVRTVRPGLPPPTGGAGGGCGVGFLADVRRMNVAITRAKQALWVLGQFSALRREPSWAALIADAEERGCVIQDANALELCPQWEAFQERQFATATDARAQQQQQQQEQQQATAEAAAPAVLQEHLQQNLGQGPGQGPLPMGPGAPPPPLPPGYGMGLGAGQLPYQPPPSPLPRLAGAHSDWVQAQHQGLPPPGPPPGRQMQQKMPPPPQGLEIEGPAQGPEGVLPPHAQVQQLAAPPGHAPHAHPRVGGGRGGGGGRAHHRPRSLNQMQIRNMLPQLQPQPLAGQQQHASAAGAPAQQGPGRGRSALVSMLPKHGRGGGRLQGGPGRGLSRGSGRRGLQGSGPAPGPGPEQ</sequence>
<dbReference type="EMBL" id="BNCP01000037">
    <property type="protein sequence ID" value="GIL86771.1"/>
    <property type="molecule type" value="Genomic_DNA"/>
</dbReference>
<dbReference type="InterPro" id="IPR041679">
    <property type="entry name" value="DNA2/NAM7-like_C"/>
</dbReference>
<feature type="domain" description="DNA2/NAM7 helicase-like C-terminal" evidence="8">
    <location>
        <begin position="734"/>
        <end position="836"/>
    </location>
</feature>
<keyword evidence="1" id="KW-0547">Nucleotide-binding</keyword>
<feature type="region of interest" description="Disordered" evidence="6">
    <location>
        <begin position="858"/>
        <end position="902"/>
    </location>
</feature>
<dbReference type="InterPro" id="IPR027417">
    <property type="entry name" value="P-loop_NTPase"/>
</dbReference>
<dbReference type="PANTHER" id="PTHR10887:SF495">
    <property type="entry name" value="HELICASE SENATAXIN ISOFORM X1-RELATED"/>
    <property type="match status" value="1"/>
</dbReference>
<dbReference type="Gene3D" id="3.40.50.300">
    <property type="entry name" value="P-loop containing nucleotide triphosphate hydrolases"/>
    <property type="match status" value="3"/>
</dbReference>
<keyword evidence="5" id="KW-0175">Coiled coil</keyword>
<organism evidence="9 11">
    <name type="scientific">Volvox reticuliferus</name>
    <dbReference type="NCBI Taxonomy" id="1737510"/>
    <lineage>
        <taxon>Eukaryota</taxon>
        <taxon>Viridiplantae</taxon>
        <taxon>Chlorophyta</taxon>
        <taxon>core chlorophytes</taxon>
        <taxon>Chlorophyceae</taxon>
        <taxon>CS clade</taxon>
        <taxon>Chlamydomonadales</taxon>
        <taxon>Volvocaceae</taxon>
        <taxon>Volvox</taxon>
    </lineage>
</organism>
<feature type="compositionally biased region" description="Gly residues" evidence="6">
    <location>
        <begin position="1301"/>
        <end position="1323"/>
    </location>
</feature>
<comment type="caution">
    <text evidence="9">The sequence shown here is derived from an EMBL/GenBank/DDBJ whole genome shotgun (WGS) entry which is preliminary data.</text>
</comment>
<accession>A0A8J4FW84</accession>
<dbReference type="Pfam" id="PF13087">
    <property type="entry name" value="AAA_12"/>
    <property type="match status" value="2"/>
</dbReference>
<name>A0A8J4FW84_9CHLO</name>
<reference evidence="9" key="1">
    <citation type="journal article" date="2021" name="Proc. Natl. Acad. Sci. U.S.A.">
        <title>Three genomes in the algal genus Volvox reveal the fate of a haploid sex-determining region after a transition to homothallism.</title>
        <authorList>
            <person name="Yamamoto K."/>
            <person name="Hamaji T."/>
            <person name="Kawai-Toyooka H."/>
            <person name="Matsuzaki R."/>
            <person name="Takahashi F."/>
            <person name="Nishimura Y."/>
            <person name="Kawachi M."/>
            <person name="Noguchi H."/>
            <person name="Minakuchi Y."/>
            <person name="Umen J.G."/>
            <person name="Toyoda A."/>
            <person name="Nozaki H."/>
        </authorList>
    </citation>
    <scope>NUCLEOTIDE SEQUENCE</scope>
    <source>
        <strain evidence="10">NIES-3785</strain>
        <strain evidence="9">NIES-3786</strain>
    </source>
</reference>
<feature type="domain" description="DNA2/NAM7 helicase helicase" evidence="7">
    <location>
        <begin position="404"/>
        <end position="726"/>
    </location>
</feature>
<feature type="compositionally biased region" description="Gly residues" evidence="6">
    <location>
        <begin position="872"/>
        <end position="887"/>
    </location>
</feature>
<dbReference type="InterPro" id="IPR045055">
    <property type="entry name" value="DNA2/NAM7-like"/>
</dbReference>
<feature type="compositionally biased region" description="Low complexity" evidence="6">
    <location>
        <begin position="1080"/>
        <end position="1113"/>
    </location>
</feature>
<evidence type="ECO:0000256" key="6">
    <source>
        <dbReference type="SAM" id="MobiDB-lite"/>
    </source>
</evidence>
<dbReference type="CDD" id="cd18808">
    <property type="entry name" value="SF1_C_Upf1"/>
    <property type="match status" value="1"/>
</dbReference>
<dbReference type="OrthoDB" id="6513042at2759"/>
<evidence type="ECO:0000259" key="8">
    <source>
        <dbReference type="Pfam" id="PF13087"/>
    </source>
</evidence>
<dbReference type="EMBL" id="BNCQ01000042">
    <property type="protein sequence ID" value="GIM12261.1"/>
    <property type="molecule type" value="Genomic_DNA"/>
</dbReference>
<feature type="compositionally biased region" description="Low complexity" evidence="6">
    <location>
        <begin position="1257"/>
        <end position="1282"/>
    </location>
</feature>
<keyword evidence="11" id="KW-1185">Reference proteome</keyword>
<dbReference type="Pfam" id="PF13086">
    <property type="entry name" value="AAA_11"/>
    <property type="match status" value="1"/>
</dbReference>
<feature type="region of interest" description="Disordered" evidence="6">
    <location>
        <begin position="135"/>
        <end position="196"/>
    </location>
</feature>
<keyword evidence="3" id="KW-0347">Helicase</keyword>
<protein>
    <submittedName>
        <fullName evidence="9">Uncharacterized protein</fullName>
    </submittedName>
</protein>